<sequence>MEPPALSLPPEILSEIFLIYNDIPFYLHDLKADDPPPWLIITSVCRYWREVALNTALLWNVIDVERSFELIELFLARSAGAPLDIYGNNTQDSDVENYLDTLNYWDTLPLILTEIGRIRKLDIDLTLEMREAFESTPWDTANILSVLHLHHFGDEYELLLFLDNLKTPLLREMKISMSPFADGPLPWKNYSLSKSLTHLNISGGSFVQTNPMVVANVIRDLQLLEVLMLDDTFDVPSSLDSPNLNPSRFPVALPHLQQLHLTNTTFTACAPFLEYVKIPSSTLVVMVFDNNDLQPARGADEVMINLLRRRLNPIATTASVGVDILVIGCEFLTFDVSELSRPPPPLDRNPHLCLSYLHDEPDEERLSCFMHLVRNILVGVPLCNITMLSIHFLPQYATAEADWRALAACLPNVIAISVYQDSKYASTGWSWSVEMTVALFKVTPGDDGQPRSVNFPKLKLLCLRNFNVKDTGGTDALDSSFDFVEGLRDAFMRRREAGFEDGFAVRIDIKNCEGVDSGGVRRLEDAAVVVWDGNGSRGL</sequence>
<evidence type="ECO:0000259" key="1">
    <source>
        <dbReference type="Pfam" id="PF12937"/>
    </source>
</evidence>
<name>A0A8K0UGG2_9AGAR</name>
<gene>
    <name evidence="2" type="ORF">BXZ70DRAFT_979653</name>
</gene>
<reference evidence="2" key="1">
    <citation type="journal article" date="2021" name="New Phytol.">
        <title>Evolutionary innovations through gain and loss of genes in the ectomycorrhizal Boletales.</title>
        <authorList>
            <person name="Wu G."/>
            <person name="Miyauchi S."/>
            <person name="Morin E."/>
            <person name="Kuo A."/>
            <person name="Drula E."/>
            <person name="Varga T."/>
            <person name="Kohler A."/>
            <person name="Feng B."/>
            <person name="Cao Y."/>
            <person name="Lipzen A."/>
            <person name="Daum C."/>
            <person name="Hundley H."/>
            <person name="Pangilinan J."/>
            <person name="Johnson J."/>
            <person name="Barry K."/>
            <person name="LaButti K."/>
            <person name="Ng V."/>
            <person name="Ahrendt S."/>
            <person name="Min B."/>
            <person name="Choi I.G."/>
            <person name="Park H."/>
            <person name="Plett J.M."/>
            <person name="Magnuson J."/>
            <person name="Spatafora J.W."/>
            <person name="Nagy L.G."/>
            <person name="Henrissat B."/>
            <person name="Grigoriev I.V."/>
            <person name="Yang Z.L."/>
            <person name="Xu J."/>
            <person name="Martin F.M."/>
        </authorList>
    </citation>
    <scope>NUCLEOTIDE SEQUENCE</scope>
    <source>
        <strain evidence="2">KKN 215</strain>
    </source>
</reference>
<accession>A0A8K0UGG2</accession>
<proteinExistence type="predicted"/>
<evidence type="ECO:0000313" key="3">
    <source>
        <dbReference type="Proteomes" id="UP000813824"/>
    </source>
</evidence>
<dbReference type="Proteomes" id="UP000813824">
    <property type="component" value="Unassembled WGS sequence"/>
</dbReference>
<organism evidence="2 3">
    <name type="scientific">Cristinia sonorae</name>
    <dbReference type="NCBI Taxonomy" id="1940300"/>
    <lineage>
        <taxon>Eukaryota</taxon>
        <taxon>Fungi</taxon>
        <taxon>Dikarya</taxon>
        <taxon>Basidiomycota</taxon>
        <taxon>Agaricomycotina</taxon>
        <taxon>Agaricomycetes</taxon>
        <taxon>Agaricomycetidae</taxon>
        <taxon>Agaricales</taxon>
        <taxon>Pleurotineae</taxon>
        <taxon>Stephanosporaceae</taxon>
        <taxon>Cristinia</taxon>
    </lineage>
</organism>
<comment type="caution">
    <text evidence="2">The sequence shown here is derived from an EMBL/GenBank/DDBJ whole genome shotgun (WGS) entry which is preliminary data.</text>
</comment>
<dbReference type="Pfam" id="PF12937">
    <property type="entry name" value="F-box-like"/>
    <property type="match status" value="1"/>
</dbReference>
<feature type="domain" description="F-box" evidence="1">
    <location>
        <begin position="6"/>
        <end position="62"/>
    </location>
</feature>
<dbReference type="InterPro" id="IPR001810">
    <property type="entry name" value="F-box_dom"/>
</dbReference>
<dbReference type="Gene3D" id="1.20.1280.50">
    <property type="match status" value="1"/>
</dbReference>
<protein>
    <recommendedName>
        <fullName evidence="1">F-box domain-containing protein</fullName>
    </recommendedName>
</protein>
<dbReference type="AlphaFoldDB" id="A0A8K0UGG2"/>
<dbReference type="OrthoDB" id="3365698at2759"/>
<dbReference type="EMBL" id="JAEVFJ010000053">
    <property type="protein sequence ID" value="KAH8080697.1"/>
    <property type="molecule type" value="Genomic_DNA"/>
</dbReference>
<keyword evidence="3" id="KW-1185">Reference proteome</keyword>
<evidence type="ECO:0000313" key="2">
    <source>
        <dbReference type="EMBL" id="KAH8080697.1"/>
    </source>
</evidence>
<dbReference type="SUPFAM" id="SSF52047">
    <property type="entry name" value="RNI-like"/>
    <property type="match status" value="1"/>
</dbReference>